<feature type="domain" description="Aminoacyl-transfer RNA synthetases class-II family profile" evidence="8">
    <location>
        <begin position="147"/>
        <end position="562"/>
    </location>
</feature>
<dbReference type="Gene3D" id="3.30.930.10">
    <property type="entry name" value="Bira Bifunctional Protein, Domain 2"/>
    <property type="match status" value="1"/>
</dbReference>
<dbReference type="Pfam" id="PF00152">
    <property type="entry name" value="tRNA-synt_2"/>
    <property type="match status" value="1"/>
</dbReference>
<dbReference type="InterPro" id="IPR004115">
    <property type="entry name" value="GAD-like_sf"/>
</dbReference>
<dbReference type="Proteomes" id="UP000093080">
    <property type="component" value="Unassembled WGS sequence"/>
</dbReference>
<comment type="subunit">
    <text evidence="7">Homodimer.</text>
</comment>
<dbReference type="STRING" id="1156395.DBT_1224"/>
<dbReference type="NCBIfam" id="NF001750">
    <property type="entry name" value="PRK00476.1"/>
    <property type="match status" value="1"/>
</dbReference>
<evidence type="ECO:0000256" key="4">
    <source>
        <dbReference type="ARBA" id="ARBA00022840"/>
    </source>
</evidence>
<dbReference type="OrthoDB" id="9802326at2"/>
<feature type="binding site" evidence="7">
    <location>
        <position position="181"/>
    </location>
    <ligand>
        <name>L-aspartate</name>
        <dbReference type="ChEBI" id="CHEBI:29991"/>
    </ligand>
</feature>
<dbReference type="GO" id="GO:0004815">
    <property type="term" value="F:aspartate-tRNA ligase activity"/>
    <property type="evidence" value="ECO:0007669"/>
    <property type="project" value="UniProtKB-UniRule"/>
</dbReference>
<dbReference type="HAMAP" id="MF_00044">
    <property type="entry name" value="Asp_tRNA_synth_type1"/>
    <property type="match status" value="1"/>
</dbReference>
<feature type="binding site" evidence="7">
    <location>
        <begin position="541"/>
        <end position="544"/>
    </location>
    <ligand>
        <name>ATP</name>
        <dbReference type="ChEBI" id="CHEBI:30616"/>
    </ligand>
</feature>
<dbReference type="Gene3D" id="3.30.1360.30">
    <property type="entry name" value="GAD-like domain"/>
    <property type="match status" value="1"/>
</dbReference>
<dbReference type="SUPFAM" id="SSF55261">
    <property type="entry name" value="GAD domain-like"/>
    <property type="match status" value="1"/>
</dbReference>
<dbReference type="InterPro" id="IPR045864">
    <property type="entry name" value="aa-tRNA-synth_II/BPL/LPL"/>
</dbReference>
<accession>A0A1B9F6A9</accession>
<dbReference type="SUPFAM" id="SSF55681">
    <property type="entry name" value="Class II aaRS and biotin synthetases"/>
    <property type="match status" value="1"/>
</dbReference>
<feature type="binding site" evidence="7">
    <location>
        <position position="227"/>
    </location>
    <ligand>
        <name>L-aspartate</name>
        <dbReference type="ChEBI" id="CHEBI:29991"/>
    </ligand>
</feature>
<feature type="binding site" evidence="7">
    <location>
        <position position="496"/>
    </location>
    <ligand>
        <name>L-aspartate</name>
        <dbReference type="ChEBI" id="CHEBI:29991"/>
    </ligand>
</feature>
<dbReference type="PANTHER" id="PTHR22594">
    <property type="entry name" value="ASPARTYL/LYSYL-TRNA SYNTHETASE"/>
    <property type="match status" value="1"/>
</dbReference>
<evidence type="ECO:0000256" key="6">
    <source>
        <dbReference type="ARBA" id="ARBA00023146"/>
    </source>
</evidence>
<dbReference type="RefSeq" id="WP_067617634.1">
    <property type="nucleotide sequence ID" value="NZ_MAGO01000005.1"/>
</dbReference>
<feature type="site" description="Important for tRNA non-discrimination" evidence="7">
    <location>
        <position position="89"/>
    </location>
</feature>
<dbReference type="CDD" id="cd00777">
    <property type="entry name" value="AspRS_core"/>
    <property type="match status" value="1"/>
</dbReference>
<comment type="subcellular location">
    <subcellularLocation>
        <location evidence="7">Cytoplasm</location>
    </subcellularLocation>
</comment>
<dbReference type="GO" id="GO:0005737">
    <property type="term" value="C:cytoplasm"/>
    <property type="evidence" value="ECO:0007669"/>
    <property type="project" value="UniProtKB-SubCell"/>
</dbReference>
<dbReference type="InterPro" id="IPR047089">
    <property type="entry name" value="Asp-tRNA-ligase_1_N"/>
</dbReference>
<dbReference type="EMBL" id="MAGO01000005">
    <property type="protein sequence ID" value="OCC15477.1"/>
    <property type="molecule type" value="Genomic_DNA"/>
</dbReference>
<feature type="site" description="Important for tRNA non-discrimination" evidence="7">
    <location>
        <position position="37"/>
    </location>
</feature>
<evidence type="ECO:0000256" key="7">
    <source>
        <dbReference type="HAMAP-Rule" id="MF_00044"/>
    </source>
</evidence>
<evidence type="ECO:0000256" key="2">
    <source>
        <dbReference type="ARBA" id="ARBA00022598"/>
    </source>
</evidence>
<dbReference type="PANTHER" id="PTHR22594:SF5">
    <property type="entry name" value="ASPARTATE--TRNA LIGASE, MITOCHONDRIAL"/>
    <property type="match status" value="1"/>
</dbReference>
<dbReference type="GO" id="GO:0003676">
    <property type="term" value="F:nucleic acid binding"/>
    <property type="evidence" value="ECO:0007669"/>
    <property type="project" value="InterPro"/>
</dbReference>
<comment type="function">
    <text evidence="7">Aspartyl-tRNA synthetase with relaxed tRNA specificity since it is able to aspartylate not only its cognate tRNA(Asp) but also tRNA(Asn). Reaction proceeds in two steps: L-aspartate is first activated by ATP to form Asp-AMP and then transferred to the acceptor end of tRNA(Asp/Asn).</text>
</comment>
<dbReference type="InterPro" id="IPR029351">
    <property type="entry name" value="GAD_dom"/>
</dbReference>
<feature type="binding site" evidence="7">
    <location>
        <position position="489"/>
    </location>
    <ligand>
        <name>ATP</name>
        <dbReference type="ChEBI" id="CHEBI:30616"/>
    </ligand>
</feature>
<dbReference type="CDD" id="cd04317">
    <property type="entry name" value="EcAspRS_like_N"/>
    <property type="match status" value="1"/>
</dbReference>
<keyword evidence="5 7" id="KW-0648">Protein biosynthesis</keyword>
<dbReference type="GO" id="GO:0005524">
    <property type="term" value="F:ATP binding"/>
    <property type="evidence" value="ECO:0007669"/>
    <property type="project" value="UniProtKB-UniRule"/>
</dbReference>
<dbReference type="PRINTS" id="PR01042">
    <property type="entry name" value="TRNASYNTHASP"/>
</dbReference>
<dbReference type="InterPro" id="IPR047090">
    <property type="entry name" value="AspRS_core"/>
</dbReference>
<comment type="similarity">
    <text evidence="1 7">Belongs to the class-II aminoacyl-tRNA synthetase family. Type 1 subfamily.</text>
</comment>
<keyword evidence="2 7" id="KW-0436">Ligase</keyword>
<dbReference type="Pfam" id="PF02938">
    <property type="entry name" value="GAD"/>
    <property type="match status" value="1"/>
</dbReference>
<evidence type="ECO:0000259" key="8">
    <source>
        <dbReference type="PROSITE" id="PS50862"/>
    </source>
</evidence>
<evidence type="ECO:0000256" key="5">
    <source>
        <dbReference type="ARBA" id="ARBA00022917"/>
    </source>
</evidence>
<dbReference type="AlphaFoldDB" id="A0A1B9F6A9"/>
<feature type="binding site" evidence="7">
    <location>
        <position position="455"/>
    </location>
    <ligand>
        <name>L-aspartate</name>
        <dbReference type="ChEBI" id="CHEBI:29991"/>
    </ligand>
</feature>
<dbReference type="GO" id="GO:0050560">
    <property type="term" value="F:aspartate-tRNA(Asn) ligase activity"/>
    <property type="evidence" value="ECO:0007669"/>
    <property type="project" value="UniProtKB-EC"/>
</dbReference>
<feature type="binding site" evidence="7">
    <location>
        <begin position="227"/>
        <end position="229"/>
    </location>
    <ligand>
        <name>ATP</name>
        <dbReference type="ChEBI" id="CHEBI:30616"/>
    </ligand>
</feature>
<proteinExistence type="inferred from homology"/>
<organism evidence="9 10">
    <name type="scientific">Dissulfuribacter thermophilus</name>
    <dbReference type="NCBI Taxonomy" id="1156395"/>
    <lineage>
        <taxon>Bacteria</taxon>
        <taxon>Pseudomonadati</taxon>
        <taxon>Thermodesulfobacteriota</taxon>
        <taxon>Dissulfuribacteria</taxon>
        <taxon>Dissulfuribacterales</taxon>
        <taxon>Dissulfuribacteraceae</taxon>
        <taxon>Dissulfuribacter</taxon>
    </lineage>
</organism>
<dbReference type="NCBIfam" id="TIGR00459">
    <property type="entry name" value="aspS_bact"/>
    <property type="match status" value="1"/>
</dbReference>
<dbReference type="Pfam" id="PF01336">
    <property type="entry name" value="tRNA_anti-codon"/>
    <property type="match status" value="1"/>
</dbReference>
<evidence type="ECO:0000256" key="1">
    <source>
        <dbReference type="ARBA" id="ARBA00006303"/>
    </source>
</evidence>
<comment type="catalytic activity">
    <reaction evidence="7">
        <text>tRNA(Asx) + L-aspartate + ATP = L-aspartyl-tRNA(Asx) + AMP + diphosphate</text>
        <dbReference type="Rhea" id="RHEA:18349"/>
        <dbReference type="Rhea" id="RHEA-COMP:9710"/>
        <dbReference type="Rhea" id="RHEA-COMP:9711"/>
        <dbReference type="ChEBI" id="CHEBI:29991"/>
        <dbReference type="ChEBI" id="CHEBI:30616"/>
        <dbReference type="ChEBI" id="CHEBI:33019"/>
        <dbReference type="ChEBI" id="CHEBI:78442"/>
        <dbReference type="ChEBI" id="CHEBI:78516"/>
        <dbReference type="ChEBI" id="CHEBI:456215"/>
        <dbReference type="EC" id="6.1.1.23"/>
    </reaction>
</comment>
<dbReference type="InterPro" id="IPR004365">
    <property type="entry name" value="NA-bd_OB_tRNA"/>
</dbReference>
<feature type="binding site" evidence="7">
    <location>
        <position position="236"/>
    </location>
    <ligand>
        <name>ATP</name>
        <dbReference type="ChEBI" id="CHEBI:30616"/>
    </ligand>
</feature>
<comment type="caution">
    <text evidence="9">The sequence shown here is derived from an EMBL/GenBank/DDBJ whole genome shotgun (WGS) entry which is preliminary data.</text>
</comment>
<dbReference type="Gene3D" id="2.40.50.140">
    <property type="entry name" value="Nucleic acid-binding proteins"/>
    <property type="match status" value="1"/>
</dbReference>
<dbReference type="PROSITE" id="PS50862">
    <property type="entry name" value="AA_TRNA_LIGASE_II"/>
    <property type="match status" value="1"/>
</dbReference>
<keyword evidence="4 7" id="KW-0067">ATP-binding</keyword>
<keyword evidence="6 7" id="KW-0030">Aminoacyl-tRNA synthetase</keyword>
<keyword evidence="7" id="KW-0963">Cytoplasm</keyword>
<keyword evidence="10" id="KW-1185">Reference proteome</keyword>
<protein>
    <recommendedName>
        <fullName evidence="7">Aspartate--tRNA(Asp/Asn) ligase</fullName>
        <ecNumber evidence="7">6.1.1.23</ecNumber>
    </recommendedName>
    <alternativeName>
        <fullName evidence="7">Aspartyl-tRNA synthetase</fullName>
        <shortName evidence="7">AspRS</shortName>
    </alternativeName>
    <alternativeName>
        <fullName evidence="7">Non-discriminating aspartyl-tRNA synthetase</fullName>
        <shortName evidence="7">ND-AspRS</shortName>
    </alternativeName>
</protein>
<evidence type="ECO:0000313" key="9">
    <source>
        <dbReference type="EMBL" id="OCC15477.1"/>
    </source>
</evidence>
<evidence type="ECO:0000313" key="10">
    <source>
        <dbReference type="Proteomes" id="UP000093080"/>
    </source>
</evidence>
<dbReference type="EC" id="6.1.1.23" evidence="7"/>
<reference evidence="9 10" key="1">
    <citation type="submission" date="2016-06" db="EMBL/GenBank/DDBJ databases">
        <title>Respiratory ammonification of nitrate coupled to the oxidation of elemental sulfur in deep-sea autotrophic thermophilic bacteria.</title>
        <authorList>
            <person name="Slobodkina G.B."/>
            <person name="Mardanov A.V."/>
            <person name="Ravin N.V."/>
            <person name="Frolova A.A."/>
            <person name="Viryasiv M.B."/>
            <person name="Chernyh N.A."/>
            <person name="Bonch-Osmolovskaya E.A."/>
            <person name="Slobodkin A.I."/>
        </authorList>
    </citation>
    <scope>NUCLEOTIDE SEQUENCE [LARGE SCALE GENOMIC DNA]</scope>
    <source>
        <strain evidence="9 10">S69</strain>
    </source>
</reference>
<dbReference type="InterPro" id="IPR002312">
    <property type="entry name" value="Asp/Asn-tRNA-synth_IIb"/>
</dbReference>
<keyword evidence="3 7" id="KW-0547">Nucleotide-binding</keyword>
<dbReference type="GO" id="GO:0006422">
    <property type="term" value="P:aspartyl-tRNA aminoacylation"/>
    <property type="evidence" value="ECO:0007669"/>
    <property type="project" value="UniProtKB-UniRule"/>
</dbReference>
<feature type="region of interest" description="Aspartate" evidence="7">
    <location>
        <begin position="205"/>
        <end position="208"/>
    </location>
</feature>
<dbReference type="InterPro" id="IPR004364">
    <property type="entry name" value="Aa-tRNA-synt_II"/>
</dbReference>
<dbReference type="InterPro" id="IPR012340">
    <property type="entry name" value="NA-bd_OB-fold"/>
</dbReference>
<dbReference type="SUPFAM" id="SSF50249">
    <property type="entry name" value="Nucleic acid-binding proteins"/>
    <property type="match status" value="1"/>
</dbReference>
<dbReference type="InterPro" id="IPR004524">
    <property type="entry name" value="Asp-tRNA-ligase_1"/>
</dbReference>
<sequence>MESLNGLKRTHDCGTLNESYIGNDVVLMGWVLRRRDHGGVIFVDLRDREGITQVVFDPQIHEPSHEKAQRLRSEYCIAVKGRVRRRPEGMENPKLKTGFIEVAVNELRILNTSKTPPFPLDEEGAVSENLRLKYRYMDLRRPWMLEGLRLRHKVCQQMRSFLNNKGFIEVETPILTKSTPEGARDYLVPSRVNPGNFYALPQSPQLYKQILMIGGIERYYQIARCFRDEDLRADRQPEFTQLDLEMSFVEEEDVMGLMEGLISHLFSDCLGLELKTPFKRMTYDYAMDHYGTDRPDIRFNMEFVDITDVAKGCGLKVFKQAAESGGVVKVINAKGMAGLSRKELDDLTNFAIDLGAKGLAWVKIKDDGSWQSPIQKFFSDGEKAQIAERAGAEPGDCLFFGADQRDVVFKVLSEVRLRLGAMAGLIKDGQYSFVWITDFPLLEYDEDEGRLTSMHHPFTSPKEEDLDLLESDPLKVRSRAYDLVLNGVEIGGGSIRIHTKELQERLFKALSIGEEEAREKFGFLLEALEYGAPPHGGIAFGLDRLVMLMGGRESIRDVIAFPKTQKAQCLMTGAPSNVSMEQLAELYLRIIKEA</sequence>
<dbReference type="InterPro" id="IPR006195">
    <property type="entry name" value="aa-tRNA-synth_II"/>
</dbReference>
<name>A0A1B9F6A9_9BACT</name>
<evidence type="ECO:0000256" key="3">
    <source>
        <dbReference type="ARBA" id="ARBA00022741"/>
    </source>
</evidence>
<dbReference type="PATRIC" id="fig|1156395.6.peg.1237"/>
<gene>
    <name evidence="7" type="primary">aspS</name>
    <name evidence="9" type="ORF">DBT_1224</name>
</gene>